<protein>
    <submittedName>
        <fullName evidence="1">Uncharacterized protein</fullName>
    </submittedName>
</protein>
<dbReference type="AlphaFoldDB" id="A0A7T0BTR7"/>
<proteinExistence type="predicted"/>
<dbReference type="KEGG" id="nli:G3M70_01935"/>
<sequence length="70" mass="8032">MNSTLLEDAIEKVSRDEDYKNSIYKDPGKLMQDYQLSEEYLNGFEKHGDATHEIKEIRPTAYCCTCIAPA</sequence>
<dbReference type="EMBL" id="CP048685">
    <property type="protein sequence ID" value="QPJ60713.1"/>
    <property type="molecule type" value="Genomic_DNA"/>
</dbReference>
<dbReference type="Proteomes" id="UP000594688">
    <property type="component" value="Chromosome"/>
</dbReference>
<reference evidence="1 2" key="1">
    <citation type="submission" date="2020-02" db="EMBL/GenBank/DDBJ databases">
        <title>Genomic and physiological characterization of two novel Nitrospinaceae genera.</title>
        <authorList>
            <person name="Mueller A.J."/>
            <person name="Jung M.-Y."/>
            <person name="Strachan C.R."/>
            <person name="Herbold C.W."/>
            <person name="Kirkegaard R.H."/>
            <person name="Daims H."/>
        </authorList>
    </citation>
    <scope>NUCLEOTIDE SEQUENCE [LARGE SCALE GENOMIC DNA]</scope>
    <source>
        <strain evidence="1">EB</strain>
    </source>
</reference>
<evidence type="ECO:0000313" key="2">
    <source>
        <dbReference type="Proteomes" id="UP000594688"/>
    </source>
</evidence>
<name>A0A7T0BTR7_9BACT</name>
<gene>
    <name evidence="1" type="ORF">G3M70_01935</name>
</gene>
<organism evidence="1 2">
    <name type="scientific">Candidatus Nitronauta litoralis</name>
    <dbReference type="NCBI Taxonomy" id="2705533"/>
    <lineage>
        <taxon>Bacteria</taxon>
        <taxon>Pseudomonadati</taxon>
        <taxon>Nitrospinota/Tectimicrobiota group</taxon>
        <taxon>Nitrospinota</taxon>
        <taxon>Nitrospinia</taxon>
        <taxon>Nitrospinales</taxon>
        <taxon>Nitrospinaceae</taxon>
        <taxon>Candidatus Nitronauta</taxon>
    </lineage>
</organism>
<evidence type="ECO:0000313" key="1">
    <source>
        <dbReference type="EMBL" id="QPJ60713.1"/>
    </source>
</evidence>
<accession>A0A7T0BTR7</accession>